<dbReference type="AlphaFoldDB" id="A0AB39RSJ7"/>
<proteinExistence type="predicted"/>
<dbReference type="RefSeq" id="WP_369250048.1">
    <property type="nucleotide sequence ID" value="NZ_CP163443.1"/>
</dbReference>
<name>A0AB39RSJ7_9ACTN</name>
<gene>
    <name evidence="1" type="ORF">AB5J53_37495</name>
</gene>
<sequence length="65" mass="7011">MYEIAVIDGGFAGAAARGRTACELPPVSRTDDHRYPPGENSVIRKLITGYRALTDAGEAVRPWGH</sequence>
<evidence type="ECO:0000313" key="1">
    <source>
        <dbReference type="EMBL" id="XDQ56977.1"/>
    </source>
</evidence>
<accession>A0AB39RSJ7</accession>
<reference evidence="1" key="1">
    <citation type="submission" date="2024-07" db="EMBL/GenBank/DDBJ databases">
        <authorList>
            <person name="Yu S.T."/>
        </authorList>
    </citation>
    <scope>NUCLEOTIDE SEQUENCE</scope>
    <source>
        <strain evidence="1">R41</strain>
    </source>
</reference>
<protein>
    <submittedName>
        <fullName evidence="1">Uncharacterized protein</fullName>
    </submittedName>
</protein>
<organism evidence="1">
    <name type="scientific">Streptomyces sp. R41</name>
    <dbReference type="NCBI Taxonomy" id="3238632"/>
    <lineage>
        <taxon>Bacteria</taxon>
        <taxon>Bacillati</taxon>
        <taxon>Actinomycetota</taxon>
        <taxon>Actinomycetes</taxon>
        <taxon>Kitasatosporales</taxon>
        <taxon>Streptomycetaceae</taxon>
        <taxon>Streptomyces</taxon>
    </lineage>
</organism>
<dbReference type="EMBL" id="CP163443">
    <property type="protein sequence ID" value="XDQ56977.1"/>
    <property type="molecule type" value="Genomic_DNA"/>
</dbReference>